<feature type="domain" description="CUB" evidence="5">
    <location>
        <begin position="565"/>
        <end position="683"/>
    </location>
</feature>
<gene>
    <name evidence="6" type="ORF">PMEA_00006641</name>
</gene>
<organism evidence="6 7">
    <name type="scientific">Pocillopora meandrina</name>
    <dbReference type="NCBI Taxonomy" id="46732"/>
    <lineage>
        <taxon>Eukaryota</taxon>
        <taxon>Metazoa</taxon>
        <taxon>Cnidaria</taxon>
        <taxon>Anthozoa</taxon>
        <taxon>Hexacorallia</taxon>
        <taxon>Scleractinia</taxon>
        <taxon>Astrocoeniina</taxon>
        <taxon>Pocilloporidae</taxon>
        <taxon>Pocillopora</taxon>
    </lineage>
</organism>
<dbReference type="EMBL" id="CALNXJ010000015">
    <property type="protein sequence ID" value="CAH3116820.1"/>
    <property type="molecule type" value="Genomic_DNA"/>
</dbReference>
<dbReference type="InterPro" id="IPR035914">
    <property type="entry name" value="Sperma_CUB_dom_sf"/>
</dbReference>
<evidence type="ECO:0000313" key="6">
    <source>
        <dbReference type="EMBL" id="CAH3116820.1"/>
    </source>
</evidence>
<sequence length="819" mass="92489">MARTFPYNLHSILFLWIALGYSEAALTWPTGTYGLPRAKVGCPVTVNSTVWATGWRFEDTEDYKNSNNNSKSPSFHLDTEIGIDVNRTFCIKTKDIIPEEAGKWPQGRYCIYKKGDCPRGLKEGYIFWDDENDKNINDQGGTLPDGKYDKDTSIYYCCSTDGDKFKPIPLPLISPFYLMAFNTPECQRVQGAIATEEYIAFDSEDDNNQNARNGSYPFGAGGRNHRVYYCYYEGCLYTYSLDSDEQMLFISPKFFNDGFPSEQKCTWRFVAREKESKVHITFLETHIREGDSISIRNGWNSGSVVGKIDPKNPFDPNGYASQNNFLLVEFNSKSSLTPGIHHPKGFRGIFKIISNKVPQGPKWPNGTYGLPRPRAGCPPRSDDIFWETGWRFQDTEDNNPSNKVSESFHMDATVDKNDLNKSFCIATQDKGTEWPKGQYCIYKKGACPKGLSEGYILFDDEDHKNQNKMGGTLPDGIYNKDTNISYCCRTDGDKLEPVTLPVSNPFYLLAYNTSECQQVNGAIATKEFIHYDTEEGDHNRDQMNGAYPYVKGKNLTITYCYYQACHYTMSETPQEFMSPFYRSGDGYPNSQLCTWRFLVQEKNPKSQQILIKFPEFNLRKDGDGDVVRIYGGWDEKAKLLAEFNGDHPPPTKGVAADSSVVYVVFKSDSQARSKGFRGVFLNQTYNAASVPTRPITIPTRPIPVKTNETSVKEKTNETATVTTASASLNLTTTKSEGSQSARSGKHGVPTAIIVLVVIAILIGMAVSIYCIRRKRLRQRIKRMTNSGLLVQGKDRESYHYSDLEEYEFTGETPDLFPPS</sequence>
<feature type="transmembrane region" description="Helical" evidence="3">
    <location>
        <begin position="748"/>
        <end position="771"/>
    </location>
</feature>
<dbReference type="InterPro" id="IPR031569">
    <property type="entry name" value="ApeC"/>
</dbReference>
<keyword evidence="1" id="KW-1015">Disulfide bond</keyword>
<dbReference type="CDD" id="cd00041">
    <property type="entry name" value="CUB"/>
    <property type="match status" value="1"/>
</dbReference>
<dbReference type="InterPro" id="IPR000859">
    <property type="entry name" value="CUB_dom"/>
</dbReference>
<dbReference type="PANTHER" id="PTHR19324:SF33">
    <property type="entry name" value="MUCIN-5AC"/>
    <property type="match status" value="1"/>
</dbReference>
<keyword evidence="3" id="KW-0812">Transmembrane</keyword>
<keyword evidence="7" id="KW-1185">Reference proteome</keyword>
<name>A0AAU9WKC2_9CNID</name>
<evidence type="ECO:0000313" key="7">
    <source>
        <dbReference type="Proteomes" id="UP001159428"/>
    </source>
</evidence>
<feature type="chain" id="PRO_5043325588" description="CUB domain-containing protein" evidence="4">
    <location>
        <begin position="25"/>
        <end position="819"/>
    </location>
</feature>
<comment type="caution">
    <text evidence="2">Lacks conserved residue(s) required for the propagation of feature annotation.</text>
</comment>
<feature type="signal peptide" evidence="4">
    <location>
        <begin position="1"/>
        <end position="24"/>
    </location>
</feature>
<keyword evidence="3" id="KW-1133">Transmembrane helix</keyword>
<dbReference type="Proteomes" id="UP001159428">
    <property type="component" value="Unassembled WGS sequence"/>
</dbReference>
<keyword evidence="3" id="KW-0472">Membrane</keyword>
<keyword evidence="4" id="KW-0732">Signal</keyword>
<accession>A0AAU9WKC2</accession>
<feature type="domain" description="CUB" evidence="5">
    <location>
        <begin position="235"/>
        <end position="353"/>
    </location>
</feature>
<dbReference type="SMART" id="SM00042">
    <property type="entry name" value="CUB"/>
    <property type="match status" value="2"/>
</dbReference>
<evidence type="ECO:0000256" key="3">
    <source>
        <dbReference type="SAM" id="Phobius"/>
    </source>
</evidence>
<protein>
    <recommendedName>
        <fullName evidence="5">CUB domain-containing protein</fullName>
    </recommendedName>
</protein>
<dbReference type="Gene3D" id="2.60.120.290">
    <property type="entry name" value="Spermadhesin, CUB domain"/>
    <property type="match status" value="2"/>
</dbReference>
<evidence type="ECO:0000256" key="2">
    <source>
        <dbReference type="PROSITE-ProRule" id="PRU00059"/>
    </source>
</evidence>
<dbReference type="PROSITE" id="PS01180">
    <property type="entry name" value="CUB"/>
    <property type="match status" value="2"/>
</dbReference>
<dbReference type="AlphaFoldDB" id="A0AAU9WKC2"/>
<dbReference type="Pfam" id="PF00431">
    <property type="entry name" value="CUB"/>
    <property type="match status" value="2"/>
</dbReference>
<evidence type="ECO:0000259" key="5">
    <source>
        <dbReference type="PROSITE" id="PS01180"/>
    </source>
</evidence>
<reference evidence="6 7" key="1">
    <citation type="submission" date="2022-05" db="EMBL/GenBank/DDBJ databases">
        <authorList>
            <consortium name="Genoscope - CEA"/>
            <person name="William W."/>
        </authorList>
    </citation>
    <scope>NUCLEOTIDE SEQUENCE [LARGE SCALE GENOMIC DNA]</scope>
</reference>
<evidence type="ECO:0000256" key="4">
    <source>
        <dbReference type="SAM" id="SignalP"/>
    </source>
</evidence>
<evidence type="ECO:0000256" key="1">
    <source>
        <dbReference type="ARBA" id="ARBA00023157"/>
    </source>
</evidence>
<dbReference type="Pfam" id="PF16977">
    <property type="entry name" value="ApeC"/>
    <property type="match status" value="2"/>
</dbReference>
<comment type="caution">
    <text evidence="6">The sequence shown here is derived from an EMBL/GenBank/DDBJ whole genome shotgun (WGS) entry which is preliminary data.</text>
</comment>
<proteinExistence type="predicted"/>
<dbReference type="SUPFAM" id="SSF49854">
    <property type="entry name" value="Spermadhesin, CUB domain"/>
    <property type="match status" value="2"/>
</dbReference>
<dbReference type="PANTHER" id="PTHR19324">
    <property type="entry name" value="PERFORIN-LIKE PROTEIN 1"/>
    <property type="match status" value="1"/>
</dbReference>